<reference evidence="3 4" key="1">
    <citation type="journal article" date="2018" name="Nat. Ecol. Evol.">
        <title>Pezizomycetes genomes reveal the molecular basis of ectomycorrhizal truffle lifestyle.</title>
        <authorList>
            <person name="Murat C."/>
            <person name="Payen T."/>
            <person name="Noel B."/>
            <person name="Kuo A."/>
            <person name="Morin E."/>
            <person name="Chen J."/>
            <person name="Kohler A."/>
            <person name="Krizsan K."/>
            <person name="Balestrini R."/>
            <person name="Da Silva C."/>
            <person name="Montanini B."/>
            <person name="Hainaut M."/>
            <person name="Levati E."/>
            <person name="Barry K.W."/>
            <person name="Belfiori B."/>
            <person name="Cichocki N."/>
            <person name="Clum A."/>
            <person name="Dockter R.B."/>
            <person name="Fauchery L."/>
            <person name="Guy J."/>
            <person name="Iotti M."/>
            <person name="Le Tacon F."/>
            <person name="Lindquist E.A."/>
            <person name="Lipzen A."/>
            <person name="Malagnac F."/>
            <person name="Mello A."/>
            <person name="Molinier V."/>
            <person name="Miyauchi S."/>
            <person name="Poulain J."/>
            <person name="Riccioni C."/>
            <person name="Rubini A."/>
            <person name="Sitrit Y."/>
            <person name="Splivallo R."/>
            <person name="Traeger S."/>
            <person name="Wang M."/>
            <person name="Zifcakova L."/>
            <person name="Wipf D."/>
            <person name="Zambonelli A."/>
            <person name="Paolocci F."/>
            <person name="Nowrousian M."/>
            <person name="Ottonello S."/>
            <person name="Baldrian P."/>
            <person name="Spatafora J.W."/>
            <person name="Henrissat B."/>
            <person name="Nagy L.G."/>
            <person name="Aury J.M."/>
            <person name="Wincker P."/>
            <person name="Grigoriev I.V."/>
            <person name="Bonfante P."/>
            <person name="Martin F.M."/>
        </authorList>
    </citation>
    <scope>NUCLEOTIDE SEQUENCE [LARGE SCALE GENOMIC DNA]</scope>
    <source>
        <strain evidence="3 4">RN42</strain>
    </source>
</reference>
<feature type="compositionally biased region" description="Basic and acidic residues" evidence="2">
    <location>
        <begin position="143"/>
        <end position="158"/>
    </location>
</feature>
<feature type="compositionally biased region" description="Polar residues" evidence="2">
    <location>
        <begin position="288"/>
        <end position="299"/>
    </location>
</feature>
<proteinExistence type="predicted"/>
<protein>
    <submittedName>
        <fullName evidence="3">Uncharacterized protein</fullName>
    </submittedName>
</protein>
<feature type="region of interest" description="Disordered" evidence="2">
    <location>
        <begin position="67"/>
        <end position="345"/>
    </location>
</feature>
<organism evidence="3 4">
    <name type="scientific">Ascobolus immersus RN42</name>
    <dbReference type="NCBI Taxonomy" id="1160509"/>
    <lineage>
        <taxon>Eukaryota</taxon>
        <taxon>Fungi</taxon>
        <taxon>Dikarya</taxon>
        <taxon>Ascomycota</taxon>
        <taxon>Pezizomycotina</taxon>
        <taxon>Pezizomycetes</taxon>
        <taxon>Pezizales</taxon>
        <taxon>Ascobolaceae</taxon>
        <taxon>Ascobolus</taxon>
    </lineage>
</organism>
<dbReference type="EMBL" id="ML120007">
    <property type="protein sequence ID" value="RPA70933.1"/>
    <property type="molecule type" value="Genomic_DNA"/>
</dbReference>
<keyword evidence="4" id="KW-1185">Reference proteome</keyword>
<evidence type="ECO:0000313" key="3">
    <source>
        <dbReference type="EMBL" id="RPA70933.1"/>
    </source>
</evidence>
<sequence length="460" mass="50186">MANNAKRNLLKSLSEEDTKWLLQKARANTLPTRVTDSGFAVLKQRLQKTDDDVLAIASIIRKVIAKKPQPANSLHHQNRSSVPRTPPRSSSGPPEDQALNSQNLHRRTTSSSTVSSPQRTSTSQHQPISAITPTNARSSVSSKLDRTAKQQQPSERRKPPVWQHPSFSGDADSTDKVSDRSSHVNAPQMSSMNPPDLPYAQLSTPHQQSHSRVAKHPDDEPPSDPLPANAGTAQPASLEHRKHETRRNSTPSTGLLETGRSTAPIDDPSPAFQPSIPLVSGNIHRHSSTPTSVHESYSSPMKRRREDTCDSGFGSSVPDHAEHGKGVSGASYASSMAGSISESGGEAVPHYPPYVMDRLQTSSHIVQGHWDELISVRHNLNLAMVEVELGKLQIVKLHEKVAGLTEILTSVQSEKSTALRTVDELTAANVALKTTNENLVKENERLKEDIQVINHPLPVE</sequence>
<gene>
    <name evidence="3" type="ORF">BJ508DRAFT_316074</name>
</gene>
<accession>A0A3N4H7W7</accession>
<dbReference type="AlphaFoldDB" id="A0A3N4H7W7"/>
<feature type="compositionally biased region" description="Low complexity" evidence="2">
    <location>
        <begin position="79"/>
        <end position="94"/>
    </location>
</feature>
<name>A0A3N4H7W7_ASCIM</name>
<feature type="compositionally biased region" description="Polar residues" evidence="2">
    <location>
        <begin position="124"/>
        <end position="142"/>
    </location>
</feature>
<feature type="compositionally biased region" description="Basic and acidic residues" evidence="2">
    <location>
        <begin position="173"/>
        <end position="182"/>
    </location>
</feature>
<feature type="compositionally biased region" description="Polar residues" evidence="2">
    <location>
        <begin position="183"/>
        <end position="193"/>
    </location>
</feature>
<feature type="compositionally biased region" description="Low complexity" evidence="2">
    <location>
        <begin position="328"/>
        <end position="345"/>
    </location>
</feature>
<feature type="compositionally biased region" description="Low complexity" evidence="2">
    <location>
        <begin position="109"/>
        <end position="123"/>
    </location>
</feature>
<feature type="compositionally biased region" description="Polar residues" evidence="2">
    <location>
        <begin position="201"/>
        <end position="211"/>
    </location>
</feature>
<dbReference type="Proteomes" id="UP000275078">
    <property type="component" value="Unassembled WGS sequence"/>
</dbReference>
<keyword evidence="1" id="KW-0175">Coiled coil</keyword>
<evidence type="ECO:0000256" key="2">
    <source>
        <dbReference type="SAM" id="MobiDB-lite"/>
    </source>
</evidence>
<evidence type="ECO:0000313" key="4">
    <source>
        <dbReference type="Proteomes" id="UP000275078"/>
    </source>
</evidence>
<feature type="compositionally biased region" description="Polar residues" evidence="2">
    <location>
        <begin position="248"/>
        <end position="261"/>
    </location>
</feature>
<feature type="coiled-coil region" evidence="1">
    <location>
        <begin position="422"/>
        <end position="449"/>
    </location>
</feature>
<evidence type="ECO:0000256" key="1">
    <source>
        <dbReference type="SAM" id="Coils"/>
    </source>
</evidence>